<reference evidence="1 2" key="1">
    <citation type="submission" date="2016-07" db="EMBL/GenBank/DDBJ databases">
        <title>Multiple horizontal gene transfer events from other fungi enriched the ability of initially mycotrophic Trichoderma (Ascomycota) to feed on dead plant biomass.</title>
        <authorList>
            <consortium name="DOE Joint Genome Institute"/>
            <person name="Aerts A."/>
            <person name="Atanasova L."/>
            <person name="Chenthamara K."/>
            <person name="Zhang J."/>
            <person name="Grujic M."/>
            <person name="Henrissat B."/>
            <person name="Kuo A."/>
            <person name="Salamov A."/>
            <person name="Lipzen A."/>
            <person name="Labutti K."/>
            <person name="Barry K."/>
            <person name="Miao Y."/>
            <person name="Rahimi M.J."/>
            <person name="Shen Q."/>
            <person name="Grigoriev I.V."/>
            <person name="Kubicek C.P."/>
            <person name="Druzhinina I.S."/>
        </authorList>
    </citation>
    <scope>NUCLEOTIDE SEQUENCE [LARGE SCALE GENOMIC DNA]</scope>
    <source>
        <strain evidence="1 2">CBS 433.97</strain>
    </source>
</reference>
<dbReference type="Proteomes" id="UP000240493">
    <property type="component" value="Unassembled WGS sequence"/>
</dbReference>
<organism evidence="1 2">
    <name type="scientific">Trichoderma asperellum (strain ATCC 204424 / CBS 433.97 / NBRC 101777)</name>
    <dbReference type="NCBI Taxonomy" id="1042311"/>
    <lineage>
        <taxon>Eukaryota</taxon>
        <taxon>Fungi</taxon>
        <taxon>Dikarya</taxon>
        <taxon>Ascomycota</taxon>
        <taxon>Pezizomycotina</taxon>
        <taxon>Sordariomycetes</taxon>
        <taxon>Hypocreomycetidae</taxon>
        <taxon>Hypocreales</taxon>
        <taxon>Hypocreaceae</taxon>
        <taxon>Trichoderma</taxon>
    </lineage>
</organism>
<protein>
    <submittedName>
        <fullName evidence="1">Uncharacterized protein</fullName>
    </submittedName>
</protein>
<evidence type="ECO:0000313" key="1">
    <source>
        <dbReference type="EMBL" id="PTB34836.1"/>
    </source>
</evidence>
<evidence type="ECO:0000313" key="2">
    <source>
        <dbReference type="Proteomes" id="UP000240493"/>
    </source>
</evidence>
<keyword evidence="2" id="KW-1185">Reference proteome</keyword>
<gene>
    <name evidence="1" type="ORF">M441DRAFT_357794</name>
</gene>
<dbReference type="EMBL" id="KZ679293">
    <property type="protein sequence ID" value="PTB34836.1"/>
    <property type="molecule type" value="Genomic_DNA"/>
</dbReference>
<proteinExistence type="predicted"/>
<accession>A0A2T3YQN6</accession>
<sequence>MRRFLSVLECKPYRKSSSFRCKSLVTHGGFFVTCGRFHVFALVMRPGCFPLALT</sequence>
<name>A0A2T3YQN6_TRIA4</name>
<dbReference type="AlphaFoldDB" id="A0A2T3YQN6"/>